<keyword evidence="2" id="KW-1185">Reference proteome</keyword>
<dbReference type="EMBL" id="CAEX01003195">
    <property type="protein sequence ID" value="CCD19339.1"/>
    <property type="molecule type" value="Genomic_DNA"/>
</dbReference>
<dbReference type="Proteomes" id="UP000009027">
    <property type="component" value="Unassembled WGS sequence"/>
</dbReference>
<organism evidence="1 2">
    <name type="scientific">Trypanosoma vivax (strain Y486)</name>
    <dbReference type="NCBI Taxonomy" id="1055687"/>
    <lineage>
        <taxon>Eukaryota</taxon>
        <taxon>Discoba</taxon>
        <taxon>Euglenozoa</taxon>
        <taxon>Kinetoplastea</taxon>
        <taxon>Metakinetoplastina</taxon>
        <taxon>Trypanosomatida</taxon>
        <taxon>Trypanosomatidae</taxon>
        <taxon>Trypanosoma</taxon>
        <taxon>Duttonella</taxon>
    </lineage>
</organism>
<accession>F9WP65</accession>
<dbReference type="AlphaFoldDB" id="F9WP65"/>
<evidence type="ECO:0000313" key="1">
    <source>
        <dbReference type="EMBL" id="CCD19339.1"/>
    </source>
</evidence>
<sequence length="378" mass="40122">MQRRILENNTALNLMNCLRRSFGAKKQARLLAIRHVVEELTSVEENVPAERLQRIESRLGNASEPQGSTWGAMKLENRGLRLLKMLNGNVTELEEELRGQIRKLVGGANLSECGDVCEELPVEQMLMQKVLNESNGGAVGNATSICEDAALDCGETSATKLLNNFLGVSSRSAESGVIASAVPVDNLALTNLAQKTSQLVEEAQRLLKGREQRIGRNLGYVSSGICETQKNVGGEFLKMVSLHVRLQKLKNEICSPHGGDGAGETSASEKIVGVLADVSAYDSSLTRKGAALLKTLTDAENTMKTNISARATALFAQAERGGGVRLPSVNCRTATNASSGGDATQMVANLAGELGVYDILVSVGASVSGKVSRLEGAL</sequence>
<name>F9WP65_TRYVY</name>
<evidence type="ECO:0000313" key="2">
    <source>
        <dbReference type="Proteomes" id="UP000009027"/>
    </source>
</evidence>
<protein>
    <submittedName>
        <fullName evidence="1">Uncharacterized protein</fullName>
    </submittedName>
</protein>
<gene>
    <name evidence="1" type="ORF">TvY486_0020350</name>
</gene>
<dbReference type="VEuPathDB" id="TriTrypDB:TvY486_0020350"/>
<proteinExistence type="predicted"/>
<reference evidence="1 2" key="1">
    <citation type="journal article" date="2012" name="Proc. Natl. Acad. Sci. U.S.A.">
        <title>Antigenic diversity is generated by distinct evolutionary mechanisms in African trypanosome species.</title>
        <authorList>
            <person name="Jackson A.P."/>
            <person name="Berry A."/>
            <person name="Aslett M."/>
            <person name="Allison H.C."/>
            <person name="Burton P."/>
            <person name="Vavrova-Anderson J."/>
            <person name="Brown R."/>
            <person name="Browne H."/>
            <person name="Corton N."/>
            <person name="Hauser H."/>
            <person name="Gamble J."/>
            <person name="Gilderthorp R."/>
            <person name="Marcello L."/>
            <person name="McQuillan J."/>
            <person name="Otto T.D."/>
            <person name="Quail M.A."/>
            <person name="Sanders M.J."/>
            <person name="van Tonder A."/>
            <person name="Ginger M.L."/>
            <person name="Field M.C."/>
            <person name="Barry J.D."/>
            <person name="Hertz-Fowler C."/>
            <person name="Berriman M."/>
        </authorList>
    </citation>
    <scope>NUCLEOTIDE SEQUENCE</scope>
    <source>
        <strain evidence="1 2">Y486</strain>
    </source>
</reference>